<dbReference type="STRING" id="290317.Cpha266_1930"/>
<protein>
    <submittedName>
        <fullName evidence="3">Cyclase/dehydrase</fullName>
    </submittedName>
</protein>
<reference evidence="3 4" key="1">
    <citation type="submission" date="2006-12" db="EMBL/GenBank/DDBJ databases">
        <title>Complete sequence of Chlorobium phaeobacteroides DSM 266.</title>
        <authorList>
            <consortium name="US DOE Joint Genome Institute"/>
            <person name="Copeland A."/>
            <person name="Lucas S."/>
            <person name="Lapidus A."/>
            <person name="Barry K."/>
            <person name="Detter J.C."/>
            <person name="Glavina del Rio T."/>
            <person name="Hammon N."/>
            <person name="Israni S."/>
            <person name="Pitluck S."/>
            <person name="Goltsman E."/>
            <person name="Schmutz J."/>
            <person name="Larimer F."/>
            <person name="Land M."/>
            <person name="Hauser L."/>
            <person name="Mikhailova N."/>
            <person name="Li T."/>
            <person name="Overmann J."/>
            <person name="Bryant D.A."/>
            <person name="Richardson P."/>
        </authorList>
    </citation>
    <scope>NUCLEOTIDE SEQUENCE [LARGE SCALE GENOMIC DNA]</scope>
    <source>
        <strain evidence="3 4">DSM 266</strain>
    </source>
</reference>
<evidence type="ECO:0000256" key="1">
    <source>
        <dbReference type="ARBA" id="ARBA00008918"/>
    </source>
</evidence>
<dbReference type="SUPFAM" id="SSF55961">
    <property type="entry name" value="Bet v1-like"/>
    <property type="match status" value="1"/>
</dbReference>
<dbReference type="InterPro" id="IPR023393">
    <property type="entry name" value="START-like_dom_sf"/>
</dbReference>
<dbReference type="PANTHER" id="PTHR34060:SF1">
    <property type="entry name" value="POLYKETIDE CYCLASE _ DEHYDRASE AND LIPID TRANSPORT PROTEIN"/>
    <property type="match status" value="1"/>
</dbReference>
<evidence type="ECO:0000313" key="3">
    <source>
        <dbReference type="EMBL" id="ABL65946.1"/>
    </source>
</evidence>
<dbReference type="HOGENOM" id="CLU_083749_1_0_10"/>
<evidence type="ECO:0000259" key="2">
    <source>
        <dbReference type="Pfam" id="PF03364"/>
    </source>
</evidence>
<organism evidence="3 4">
    <name type="scientific">Chlorobium phaeobacteroides (strain DSM 266 / SMG 266 / 2430)</name>
    <dbReference type="NCBI Taxonomy" id="290317"/>
    <lineage>
        <taxon>Bacteria</taxon>
        <taxon>Pseudomonadati</taxon>
        <taxon>Chlorobiota</taxon>
        <taxon>Chlorobiia</taxon>
        <taxon>Chlorobiales</taxon>
        <taxon>Chlorobiaceae</taxon>
        <taxon>Chlorobium/Pelodictyon group</taxon>
        <taxon>Chlorobium</taxon>
    </lineage>
</organism>
<dbReference type="EMBL" id="CP000492">
    <property type="protein sequence ID" value="ABL65946.1"/>
    <property type="molecule type" value="Genomic_DNA"/>
</dbReference>
<evidence type="ECO:0000313" key="4">
    <source>
        <dbReference type="Proteomes" id="UP000008701"/>
    </source>
</evidence>
<accession>A1BHR9</accession>
<dbReference type="CDD" id="cd08866">
    <property type="entry name" value="SRPBCC_11"/>
    <property type="match status" value="1"/>
</dbReference>
<dbReference type="AlphaFoldDB" id="A1BHR9"/>
<dbReference type="eggNOG" id="COG2867">
    <property type="taxonomic scope" value="Bacteria"/>
</dbReference>
<dbReference type="Gene3D" id="3.30.530.20">
    <property type="match status" value="1"/>
</dbReference>
<gene>
    <name evidence="3" type="ordered locus">Cpha266_1930</name>
</gene>
<sequence>MIQVRLHTLDHMQQEIADTIDREKRKLMRGEIVIDLAFLPDDVIGVCGKIFIAAPPEAIWKTLTDYNNLSETLPKVLSSKLVGQHGNTIILDQTGRTGIFFFEKTVSFQLKLEEEYLNRVSFEQLSGDFSIYRGEWIISPMEETEGCVLVYHAEIKPAFFAPPILVSFVQRQDLPGIFKAHKQRAESF</sequence>
<name>A1BHR9_CHLPD</name>
<feature type="domain" description="Coenzyme Q-binding protein COQ10 START" evidence="2">
    <location>
        <begin position="52"/>
        <end position="176"/>
    </location>
</feature>
<proteinExistence type="inferred from homology"/>
<comment type="similarity">
    <text evidence="1">Belongs to the ribosome association toxin RatA family.</text>
</comment>
<dbReference type="RefSeq" id="WP_011745752.1">
    <property type="nucleotide sequence ID" value="NC_008639.1"/>
</dbReference>
<dbReference type="PANTHER" id="PTHR34060">
    <property type="entry name" value="POLYKETIDE CYCLASE / DEHYDRASE AND LIPID TRANSPORT PROTEIN"/>
    <property type="match status" value="1"/>
</dbReference>
<dbReference type="Pfam" id="PF03364">
    <property type="entry name" value="Polyketide_cyc"/>
    <property type="match status" value="1"/>
</dbReference>
<dbReference type="KEGG" id="cph:Cpha266_1930"/>
<keyword evidence="4" id="KW-1185">Reference proteome</keyword>
<dbReference type="InterPro" id="IPR005031">
    <property type="entry name" value="COQ10_START"/>
</dbReference>
<dbReference type="Proteomes" id="UP000008701">
    <property type="component" value="Chromosome"/>
</dbReference>